<evidence type="ECO:0000256" key="3">
    <source>
        <dbReference type="SAM" id="SignalP"/>
    </source>
</evidence>
<feature type="repeat" description="WD" evidence="1">
    <location>
        <begin position="557"/>
        <end position="591"/>
    </location>
</feature>
<dbReference type="PANTHER" id="PTHR19879:SF9">
    <property type="entry name" value="TRANSCRIPTION INITIATION FACTOR TFIID SUBUNIT 5"/>
    <property type="match status" value="1"/>
</dbReference>
<dbReference type="SUPFAM" id="SSF50156">
    <property type="entry name" value="PDZ domain-like"/>
    <property type="match status" value="1"/>
</dbReference>
<dbReference type="Proteomes" id="UP001272242">
    <property type="component" value="Unassembled WGS sequence"/>
</dbReference>
<feature type="domain" description="Peptidase C14 caspase" evidence="4">
    <location>
        <begin position="902"/>
        <end position="1113"/>
    </location>
</feature>
<feature type="repeat" description="WD" evidence="1">
    <location>
        <begin position="49"/>
        <end position="70"/>
    </location>
</feature>
<organism evidence="5 6">
    <name type="scientific">Gemmata algarum</name>
    <dbReference type="NCBI Taxonomy" id="2975278"/>
    <lineage>
        <taxon>Bacteria</taxon>
        <taxon>Pseudomonadati</taxon>
        <taxon>Planctomycetota</taxon>
        <taxon>Planctomycetia</taxon>
        <taxon>Gemmatales</taxon>
        <taxon>Gemmataceae</taxon>
        <taxon>Gemmata</taxon>
    </lineage>
</organism>
<gene>
    <name evidence="5" type="ORF">R5W23_001248</name>
</gene>
<dbReference type="PROSITE" id="PS00018">
    <property type="entry name" value="EF_HAND_1"/>
    <property type="match status" value="1"/>
</dbReference>
<dbReference type="SUPFAM" id="SSF50952">
    <property type="entry name" value="Soluble quinoprotein glucose dehydrogenase"/>
    <property type="match status" value="1"/>
</dbReference>
<feature type="compositionally biased region" description="Basic and acidic residues" evidence="2">
    <location>
        <begin position="1159"/>
        <end position="1168"/>
    </location>
</feature>
<dbReference type="InterPro" id="IPR015943">
    <property type="entry name" value="WD40/YVTN_repeat-like_dom_sf"/>
</dbReference>
<proteinExistence type="predicted"/>
<dbReference type="Gene3D" id="2.130.10.10">
    <property type="entry name" value="YVTN repeat-like/Quinoprotein amine dehydrogenase"/>
    <property type="match status" value="3"/>
</dbReference>
<dbReference type="Gene3D" id="3.40.50.1460">
    <property type="match status" value="1"/>
</dbReference>
<dbReference type="SUPFAM" id="SSF52129">
    <property type="entry name" value="Caspase-like"/>
    <property type="match status" value="1"/>
</dbReference>
<evidence type="ECO:0000256" key="1">
    <source>
        <dbReference type="PROSITE-ProRule" id="PRU00221"/>
    </source>
</evidence>
<evidence type="ECO:0000259" key="4">
    <source>
        <dbReference type="Pfam" id="PF00656"/>
    </source>
</evidence>
<name>A0ABU5EZT4_9BACT</name>
<protein>
    <submittedName>
        <fullName evidence="5">Caspase family protein</fullName>
    </submittedName>
</protein>
<dbReference type="InterPro" id="IPR011600">
    <property type="entry name" value="Pept_C14_caspase"/>
</dbReference>
<evidence type="ECO:0000313" key="5">
    <source>
        <dbReference type="EMBL" id="MDY3560025.1"/>
    </source>
</evidence>
<dbReference type="PROSITE" id="PS50082">
    <property type="entry name" value="WD_REPEATS_2"/>
    <property type="match status" value="2"/>
</dbReference>
<evidence type="ECO:0000256" key="2">
    <source>
        <dbReference type="SAM" id="MobiDB-lite"/>
    </source>
</evidence>
<dbReference type="InterPro" id="IPR036034">
    <property type="entry name" value="PDZ_sf"/>
</dbReference>
<dbReference type="InterPro" id="IPR001680">
    <property type="entry name" value="WD40_rpt"/>
</dbReference>
<dbReference type="PROSITE" id="PS50294">
    <property type="entry name" value="WD_REPEATS_REGION"/>
    <property type="match status" value="1"/>
</dbReference>
<feature type="region of interest" description="Disordered" evidence="2">
    <location>
        <begin position="1148"/>
        <end position="1168"/>
    </location>
</feature>
<feature type="signal peptide" evidence="3">
    <location>
        <begin position="1"/>
        <end position="22"/>
    </location>
</feature>
<keyword evidence="3" id="KW-0732">Signal</keyword>
<dbReference type="EMBL" id="JAXBLV010000174">
    <property type="protein sequence ID" value="MDY3560025.1"/>
    <property type="molecule type" value="Genomic_DNA"/>
</dbReference>
<dbReference type="InterPro" id="IPR018247">
    <property type="entry name" value="EF_Hand_1_Ca_BS"/>
</dbReference>
<dbReference type="PANTHER" id="PTHR19879">
    <property type="entry name" value="TRANSCRIPTION INITIATION FACTOR TFIID"/>
    <property type="match status" value="1"/>
</dbReference>
<dbReference type="InterPro" id="IPR011041">
    <property type="entry name" value="Quinoprot_gluc/sorb_DH_b-prop"/>
</dbReference>
<dbReference type="Pfam" id="PF00656">
    <property type="entry name" value="Peptidase_C14"/>
    <property type="match status" value="1"/>
</dbReference>
<keyword evidence="6" id="KW-1185">Reference proteome</keyword>
<keyword evidence="1" id="KW-0853">WD repeat</keyword>
<feature type="chain" id="PRO_5046118865" evidence="3">
    <location>
        <begin position="23"/>
        <end position="1168"/>
    </location>
</feature>
<accession>A0ABU5EZT4</accession>
<sequence>MANLLTTLVCSALLLVAPEAGAQQFDRRSREEPEIVVEAGGRFGACDVLRFSGDGRLLVAAGDDKVVRVWPYTGSGLETERAKAQVLRWRAWREQRGGIQALDISSDGKNVVVGGYGMKPSTVAVLDRATGETVALTWPLVRKGDANFNIVTAVAFHADGRVGFGTADGSLWLWNPKPLPEPDQDGRTAAPPVRVGKHDLPMRAVGSEPFNRPRLIWFSENGTLVSVAQSGQVYACAFDAAAADTPERPPPGKELFNVNAAESVDARVYRVERIDGGRWLAVASADSKVLLCRADGKQTVPLALGKDRFPRSLAWHPKTRALAVGVGRALAPEGEGPRFFAEGNDEVRIYADPLAKPGAEPDIITHTGRAEALAFHPTDVRLAIAGGDADEVTLRKLDKPDEKPQVVRGGGRRPWAVNLSENGKMVGIQTARDARSLDPNKRGSGPWSRFDLSRLKESSDEGQKWVGPVRSADGWEVVPNSDNRYEWFVERTQMGERQRFRLELDRFRDLAPTCYTFLPASEKRPTRVIMGHYYGCTLFELVPERAVRGGFVGTKVYTGHAGEVTSVVAARSQTWFVTGGTDQTVAAWSLEDWKDAPNLGATFEEHNGAVRVVTLETGSPAWEAGLRKGDVLDLLAVDRVRVFDRTMLKAVGTPQDALAALKAPKPRIELYFGIAAGEKTPRRETLTTVRQRPTWKWFPAFDSAGRMNDWVVWMWHGSYYHTKTVNGDRLVGWHVNAPDPGGRPEFYQLQQFERLFHRPDVMETLVDAGVAAALLTARNEHPTRDLFNKSEPAPVRLGLGHHEVTNAGLPVTITVRARGTNPDLLPERVELWLNDFLIEEWPRAGRQLDPRKPFEERYPIPANRFRAGPNRLTVVAVNSAGGRVEEVQWVPNPRPARAARLFAVLVGVNDYSGTRQKVAGARNFGDLLHARDDAAELGKLLKQCAGGNLLYETASADTYLDPKRGTFLDALGAIADQAQPDDTLVVFFAGHGDILMPNDGPVPKAGPGLPGDKGAFVLCAPNYSPAKPAETAVAAEELFAALAKVNCRKVVLLDACHSGRLTTTNMIRRCVPNGQGPLIIAACDEGQRSYEHAKYQHGLFTRAVLNALDKDKDYRKADFDNNGVVSADELFDYVSAELPALLRGAGLSGPQTPASFPRDLPKDPLIKR</sequence>
<dbReference type="SMART" id="SM00320">
    <property type="entry name" value="WD40"/>
    <property type="match status" value="6"/>
</dbReference>
<comment type="caution">
    <text evidence="5">The sequence shown here is derived from an EMBL/GenBank/DDBJ whole genome shotgun (WGS) entry which is preliminary data.</text>
</comment>
<dbReference type="Pfam" id="PF00400">
    <property type="entry name" value="WD40"/>
    <property type="match status" value="2"/>
</dbReference>
<dbReference type="InterPro" id="IPR029030">
    <property type="entry name" value="Caspase-like_dom_sf"/>
</dbReference>
<dbReference type="SUPFAM" id="SSF82171">
    <property type="entry name" value="DPP6 N-terminal domain-like"/>
    <property type="match status" value="1"/>
</dbReference>
<reference evidence="6" key="1">
    <citation type="journal article" date="2023" name="Mar. Drugs">
        <title>Gemmata algarum, a Novel Planctomycete Isolated from an Algal Mat, Displays Antimicrobial Activity.</title>
        <authorList>
            <person name="Kumar G."/>
            <person name="Kallscheuer N."/>
            <person name="Kashif M."/>
            <person name="Ahamad S."/>
            <person name="Jagadeeshwari U."/>
            <person name="Pannikurungottu S."/>
            <person name="Haufschild T."/>
            <person name="Kabuu M."/>
            <person name="Sasikala C."/>
            <person name="Jogler C."/>
            <person name="Ramana C."/>
        </authorList>
    </citation>
    <scope>NUCLEOTIDE SEQUENCE [LARGE SCALE GENOMIC DNA]</scope>
    <source>
        <strain evidence="6">JC673</strain>
    </source>
</reference>
<dbReference type="RefSeq" id="WP_320686686.1">
    <property type="nucleotide sequence ID" value="NZ_JAXBLV010000174.1"/>
</dbReference>
<evidence type="ECO:0000313" key="6">
    <source>
        <dbReference type="Proteomes" id="UP001272242"/>
    </source>
</evidence>